<organism evidence="7 8">
    <name type="scientific">Asparagus officinalis</name>
    <name type="common">Garden asparagus</name>
    <dbReference type="NCBI Taxonomy" id="4686"/>
    <lineage>
        <taxon>Eukaryota</taxon>
        <taxon>Viridiplantae</taxon>
        <taxon>Streptophyta</taxon>
        <taxon>Embryophyta</taxon>
        <taxon>Tracheophyta</taxon>
        <taxon>Spermatophyta</taxon>
        <taxon>Magnoliopsida</taxon>
        <taxon>Liliopsida</taxon>
        <taxon>Asparagales</taxon>
        <taxon>Asparagaceae</taxon>
        <taxon>Asparagoideae</taxon>
        <taxon>Asparagus</taxon>
    </lineage>
</organism>
<reference evidence="8" key="1">
    <citation type="journal article" date="2017" name="Nat. Commun.">
        <title>The asparagus genome sheds light on the origin and evolution of a young Y chromosome.</title>
        <authorList>
            <person name="Harkess A."/>
            <person name="Zhou J."/>
            <person name="Xu C."/>
            <person name="Bowers J.E."/>
            <person name="Van der Hulst R."/>
            <person name="Ayyampalayam S."/>
            <person name="Mercati F."/>
            <person name="Riccardi P."/>
            <person name="McKain M.R."/>
            <person name="Kakrana A."/>
            <person name="Tang H."/>
            <person name="Ray J."/>
            <person name="Groenendijk J."/>
            <person name="Arikit S."/>
            <person name="Mathioni S.M."/>
            <person name="Nakano M."/>
            <person name="Shan H."/>
            <person name="Telgmann-Rauber A."/>
            <person name="Kanno A."/>
            <person name="Yue Z."/>
            <person name="Chen H."/>
            <person name="Li W."/>
            <person name="Chen Y."/>
            <person name="Xu X."/>
            <person name="Zhang Y."/>
            <person name="Luo S."/>
            <person name="Chen H."/>
            <person name="Gao J."/>
            <person name="Mao Z."/>
            <person name="Pires J.C."/>
            <person name="Luo M."/>
            <person name="Kudrna D."/>
            <person name="Wing R.A."/>
            <person name="Meyers B.C."/>
            <person name="Yi K."/>
            <person name="Kong H."/>
            <person name="Lavrijsen P."/>
            <person name="Sunseri F."/>
            <person name="Falavigna A."/>
            <person name="Ye Y."/>
            <person name="Leebens-Mack J.H."/>
            <person name="Chen G."/>
        </authorList>
    </citation>
    <scope>NUCLEOTIDE SEQUENCE [LARGE SCALE GENOMIC DNA]</scope>
    <source>
        <strain evidence="8">cv. DH0086</strain>
    </source>
</reference>
<dbReference type="GO" id="GO:0005524">
    <property type="term" value="F:ATP binding"/>
    <property type="evidence" value="ECO:0007669"/>
    <property type="project" value="UniProtKB-KW"/>
</dbReference>
<evidence type="ECO:0000259" key="6">
    <source>
        <dbReference type="PROSITE" id="PS50011"/>
    </source>
</evidence>
<evidence type="ECO:0000256" key="4">
    <source>
        <dbReference type="SAM" id="Phobius"/>
    </source>
</evidence>
<dbReference type="Gene3D" id="1.10.510.10">
    <property type="entry name" value="Transferase(Phosphotransferase) domain 1"/>
    <property type="match status" value="1"/>
</dbReference>
<gene>
    <name evidence="7" type="ORF">A4U43_C09F8550</name>
</gene>
<dbReference type="SUPFAM" id="SSF56112">
    <property type="entry name" value="Protein kinase-like (PK-like)"/>
    <property type="match status" value="1"/>
</dbReference>
<feature type="transmembrane region" description="Helical" evidence="4">
    <location>
        <begin position="83"/>
        <end position="109"/>
    </location>
</feature>
<keyword evidence="4" id="KW-1133">Transmembrane helix</keyword>
<feature type="signal peptide" evidence="5">
    <location>
        <begin position="1"/>
        <end position="18"/>
    </location>
</feature>
<keyword evidence="4" id="KW-0472">Membrane</keyword>
<keyword evidence="8" id="KW-1185">Reference proteome</keyword>
<evidence type="ECO:0000256" key="5">
    <source>
        <dbReference type="SAM" id="SignalP"/>
    </source>
</evidence>
<keyword evidence="5" id="KW-0732">Signal</keyword>
<dbReference type="InterPro" id="IPR011009">
    <property type="entry name" value="Kinase-like_dom_sf"/>
</dbReference>
<feature type="chain" id="PRO_5024384941" description="Protein kinase domain-containing protein" evidence="5">
    <location>
        <begin position="19"/>
        <end position="394"/>
    </location>
</feature>
<evidence type="ECO:0000256" key="1">
    <source>
        <dbReference type="ARBA" id="ARBA00022741"/>
    </source>
</evidence>
<accession>A0A5P1E7Z2</accession>
<dbReference type="PROSITE" id="PS50011">
    <property type="entry name" value="PROTEIN_KINASE_DOM"/>
    <property type="match status" value="1"/>
</dbReference>
<keyword evidence="4" id="KW-0812">Transmembrane</keyword>
<dbReference type="GO" id="GO:0004672">
    <property type="term" value="F:protein kinase activity"/>
    <property type="evidence" value="ECO:0007669"/>
    <property type="project" value="InterPro"/>
</dbReference>
<evidence type="ECO:0000313" key="8">
    <source>
        <dbReference type="Proteomes" id="UP000243459"/>
    </source>
</evidence>
<name>A0A5P1E7Z2_ASPOF</name>
<dbReference type="AlphaFoldDB" id="A0A5P1E7Z2"/>
<dbReference type="Proteomes" id="UP000243459">
    <property type="component" value="Chromosome 9"/>
</dbReference>
<dbReference type="InterPro" id="IPR000719">
    <property type="entry name" value="Prot_kinase_dom"/>
</dbReference>
<proteinExistence type="predicted"/>
<dbReference type="InterPro" id="IPR008271">
    <property type="entry name" value="Ser/Thr_kinase_AS"/>
</dbReference>
<dbReference type="Gramene" id="ONK58133">
    <property type="protein sequence ID" value="ONK58133"/>
    <property type="gene ID" value="A4U43_C09F8550"/>
</dbReference>
<dbReference type="Pfam" id="PF00069">
    <property type="entry name" value="Pkinase"/>
    <property type="match status" value="1"/>
</dbReference>
<dbReference type="PANTHER" id="PTHR47989:SF36">
    <property type="entry name" value="PROTEIN KINASE DOMAIN-CONTAINING PROTEIN"/>
    <property type="match status" value="1"/>
</dbReference>
<feature type="region of interest" description="Disordered" evidence="3">
    <location>
        <begin position="43"/>
        <end position="63"/>
    </location>
</feature>
<sequence>MLLSQFLLLAFVALSTQGDNFSPIDFAGCFFSVKELAIHPVNDSEPPSQPLGPEASPSPVSSKAPAEHLIAHSPLKKHRHKHWFKLITSIGIMVIGSAILLLVILILLIRKKSRELTSEGAPIEISSVASPYRKIRKNQRALEKAPLAWHTRIQIAIDVANALEYLHFYCDPPLCHSDIKSSNILLDGNFLAKVADFGLAHASRSAATSFEPVETIIQVTPGYVDPEFVVTQELTEKSDVYSYGVLLLELFTGKRVIHNNITLLEWSQEFMDSDSKLSELIDPRISNSFNIEQFQVIVRIIQWCTEREGTMRPTTTQVIRLLYERLDPLHSAFLQAMEDEGDCGVQRESNRDEQIIAFSGDPRYLSSSGTSRSYCSRSVLLESSPHSPNGVFST</sequence>
<evidence type="ECO:0000256" key="3">
    <source>
        <dbReference type="SAM" id="MobiDB-lite"/>
    </source>
</evidence>
<keyword evidence="2" id="KW-0067">ATP-binding</keyword>
<evidence type="ECO:0000256" key="2">
    <source>
        <dbReference type="ARBA" id="ARBA00022840"/>
    </source>
</evidence>
<dbReference type="PANTHER" id="PTHR47989">
    <property type="entry name" value="OS01G0750732 PROTEIN"/>
    <property type="match status" value="1"/>
</dbReference>
<dbReference type="PROSITE" id="PS00108">
    <property type="entry name" value="PROTEIN_KINASE_ST"/>
    <property type="match status" value="1"/>
</dbReference>
<feature type="domain" description="Protein kinase" evidence="6">
    <location>
        <begin position="6"/>
        <end position="333"/>
    </location>
</feature>
<dbReference type="SMART" id="SM00220">
    <property type="entry name" value="S_TKc"/>
    <property type="match status" value="1"/>
</dbReference>
<dbReference type="FunFam" id="1.10.510.10:FF:000381">
    <property type="entry name" value="Putative receptor-like protein kinase"/>
    <property type="match status" value="1"/>
</dbReference>
<protein>
    <recommendedName>
        <fullName evidence="6">Protein kinase domain-containing protein</fullName>
    </recommendedName>
</protein>
<dbReference type="EMBL" id="CM007389">
    <property type="protein sequence ID" value="ONK58133.1"/>
    <property type="molecule type" value="Genomic_DNA"/>
</dbReference>
<dbReference type="OMA" id="CREMEIL"/>
<keyword evidence="1" id="KW-0547">Nucleotide-binding</keyword>
<feature type="compositionally biased region" description="Low complexity" evidence="3">
    <location>
        <begin position="53"/>
        <end position="63"/>
    </location>
</feature>
<evidence type="ECO:0000313" key="7">
    <source>
        <dbReference type="EMBL" id="ONK58133.1"/>
    </source>
</evidence>